<protein>
    <submittedName>
        <fullName evidence="1">Uncharacterized protein</fullName>
    </submittedName>
</protein>
<organism evidence="1 2">
    <name type="scientific">Parasponia andersonii</name>
    <name type="common">Sponia andersonii</name>
    <dbReference type="NCBI Taxonomy" id="3476"/>
    <lineage>
        <taxon>Eukaryota</taxon>
        <taxon>Viridiplantae</taxon>
        <taxon>Streptophyta</taxon>
        <taxon>Embryophyta</taxon>
        <taxon>Tracheophyta</taxon>
        <taxon>Spermatophyta</taxon>
        <taxon>Magnoliopsida</taxon>
        <taxon>eudicotyledons</taxon>
        <taxon>Gunneridae</taxon>
        <taxon>Pentapetalae</taxon>
        <taxon>rosids</taxon>
        <taxon>fabids</taxon>
        <taxon>Rosales</taxon>
        <taxon>Cannabaceae</taxon>
        <taxon>Parasponia</taxon>
    </lineage>
</organism>
<evidence type="ECO:0000313" key="1">
    <source>
        <dbReference type="EMBL" id="PON44543.1"/>
    </source>
</evidence>
<proteinExistence type="predicted"/>
<name>A0A2P5B6Z3_PARAD</name>
<keyword evidence="2" id="KW-1185">Reference proteome</keyword>
<dbReference type="OrthoDB" id="10484226at2759"/>
<accession>A0A2P5B6Z3</accession>
<gene>
    <name evidence="1" type="ORF">PanWU01x14_266210</name>
</gene>
<dbReference type="Proteomes" id="UP000237105">
    <property type="component" value="Unassembled WGS sequence"/>
</dbReference>
<sequence>MAYYNYYGGGDMMKTDQQWYESFMALSTQLSEVNKKLEIMELTTQVSELTKRIDAFGTQASQRTFVNCQLCERSHLREGCPYNLQSIYFVANSHMQQSYSHSNFYNPS</sequence>
<comment type="caution">
    <text evidence="1">The sequence shown here is derived from an EMBL/GenBank/DDBJ whole genome shotgun (WGS) entry which is preliminary data.</text>
</comment>
<evidence type="ECO:0000313" key="2">
    <source>
        <dbReference type="Proteomes" id="UP000237105"/>
    </source>
</evidence>
<dbReference type="AlphaFoldDB" id="A0A2P5B6Z3"/>
<dbReference type="EMBL" id="JXTB01000348">
    <property type="protein sequence ID" value="PON44543.1"/>
    <property type="molecule type" value="Genomic_DNA"/>
</dbReference>
<reference evidence="2" key="1">
    <citation type="submission" date="2016-06" db="EMBL/GenBank/DDBJ databases">
        <title>Parallel loss of symbiosis genes in relatives of nitrogen-fixing non-legume Parasponia.</title>
        <authorList>
            <person name="Van Velzen R."/>
            <person name="Holmer R."/>
            <person name="Bu F."/>
            <person name="Rutten L."/>
            <person name="Van Zeijl A."/>
            <person name="Liu W."/>
            <person name="Santuari L."/>
            <person name="Cao Q."/>
            <person name="Sharma T."/>
            <person name="Shen D."/>
            <person name="Roswanjaya Y."/>
            <person name="Wardhani T."/>
            <person name="Kalhor M.S."/>
            <person name="Jansen J."/>
            <person name="Van den Hoogen J."/>
            <person name="Gungor B."/>
            <person name="Hartog M."/>
            <person name="Hontelez J."/>
            <person name="Verver J."/>
            <person name="Yang W.-C."/>
            <person name="Schijlen E."/>
            <person name="Repin R."/>
            <person name="Schilthuizen M."/>
            <person name="Schranz E."/>
            <person name="Heidstra R."/>
            <person name="Miyata K."/>
            <person name="Fedorova E."/>
            <person name="Kohlen W."/>
            <person name="Bisseling T."/>
            <person name="Smit S."/>
            <person name="Geurts R."/>
        </authorList>
    </citation>
    <scope>NUCLEOTIDE SEQUENCE [LARGE SCALE GENOMIC DNA]</scope>
    <source>
        <strain evidence="2">cv. WU1-14</strain>
    </source>
</reference>